<dbReference type="SUPFAM" id="SSF47473">
    <property type="entry name" value="EF-hand"/>
    <property type="match status" value="1"/>
</dbReference>
<dbReference type="GO" id="GO:0005509">
    <property type="term" value="F:calcium ion binding"/>
    <property type="evidence" value="ECO:0007669"/>
    <property type="project" value="InterPro"/>
</dbReference>
<keyword evidence="5" id="KW-1185">Reference proteome</keyword>
<gene>
    <name evidence="4" type="ORF">DM860_001294</name>
</gene>
<reference evidence="4 5" key="1">
    <citation type="submission" date="2018-06" db="EMBL/GenBank/DDBJ databases">
        <title>The Genome of Cuscuta australis (Dodder) Provides Insight into the Evolution of Plant Parasitism.</title>
        <authorList>
            <person name="Liu H."/>
        </authorList>
    </citation>
    <scope>NUCLEOTIDE SEQUENCE [LARGE SCALE GENOMIC DNA]</scope>
    <source>
        <strain evidence="5">cv. Yunnan</strain>
        <tissue evidence="4">Vines</tissue>
    </source>
</reference>
<dbReference type="InterPro" id="IPR018247">
    <property type="entry name" value="EF_Hand_1_Ca_BS"/>
</dbReference>
<organism evidence="4 5">
    <name type="scientific">Cuscuta australis</name>
    <dbReference type="NCBI Taxonomy" id="267555"/>
    <lineage>
        <taxon>Eukaryota</taxon>
        <taxon>Viridiplantae</taxon>
        <taxon>Streptophyta</taxon>
        <taxon>Embryophyta</taxon>
        <taxon>Tracheophyta</taxon>
        <taxon>Spermatophyta</taxon>
        <taxon>Magnoliopsida</taxon>
        <taxon>eudicotyledons</taxon>
        <taxon>Gunneridae</taxon>
        <taxon>Pentapetalae</taxon>
        <taxon>asterids</taxon>
        <taxon>lamiids</taxon>
        <taxon>Solanales</taxon>
        <taxon>Convolvulaceae</taxon>
        <taxon>Cuscuteae</taxon>
        <taxon>Cuscuta</taxon>
        <taxon>Cuscuta subgen. Grammica</taxon>
        <taxon>Cuscuta sect. Cleistogrammica</taxon>
    </lineage>
</organism>
<feature type="region of interest" description="Disordered" evidence="2">
    <location>
        <begin position="1"/>
        <end position="42"/>
    </location>
</feature>
<dbReference type="InterPro" id="IPR002048">
    <property type="entry name" value="EF_hand_dom"/>
</dbReference>
<dbReference type="PROSITE" id="PS50222">
    <property type="entry name" value="EF_HAND_2"/>
    <property type="match status" value="1"/>
</dbReference>
<comment type="caution">
    <text evidence="4">The sequence shown here is derived from an EMBL/GenBank/DDBJ whole genome shotgun (WGS) entry which is preliminary data.</text>
</comment>
<dbReference type="PROSITE" id="PS00018">
    <property type="entry name" value="EF_HAND_1"/>
    <property type="match status" value="1"/>
</dbReference>
<dbReference type="Proteomes" id="UP000249390">
    <property type="component" value="Unassembled WGS sequence"/>
</dbReference>
<feature type="compositionally biased region" description="Basic and acidic residues" evidence="2">
    <location>
        <begin position="28"/>
        <end position="42"/>
    </location>
</feature>
<dbReference type="Gene3D" id="1.10.238.10">
    <property type="entry name" value="EF-hand"/>
    <property type="match status" value="1"/>
</dbReference>
<evidence type="ECO:0000313" key="4">
    <source>
        <dbReference type="EMBL" id="RAL48974.1"/>
    </source>
</evidence>
<proteinExistence type="predicted"/>
<feature type="domain" description="EF-hand" evidence="3">
    <location>
        <begin position="256"/>
        <end position="291"/>
    </location>
</feature>
<dbReference type="Pfam" id="PF13499">
    <property type="entry name" value="EF-hand_7"/>
    <property type="match status" value="1"/>
</dbReference>
<protein>
    <recommendedName>
        <fullName evidence="3">EF-hand domain-containing protein</fullName>
    </recommendedName>
</protein>
<dbReference type="EMBL" id="NQVE01000097">
    <property type="protein sequence ID" value="RAL48974.1"/>
    <property type="molecule type" value="Genomic_DNA"/>
</dbReference>
<feature type="compositionally biased region" description="Acidic residues" evidence="2">
    <location>
        <begin position="107"/>
        <end position="116"/>
    </location>
</feature>
<accession>A0A328DTH9</accession>
<sequence>MSSLGSSDSSPSKSSQSCSESEQPATETPEKGKFSPYEKQRLKRIEENRARMEALGLRKIATSLLGSLPKPQNRISGKKGKRKAGAEEEDDEYKPSSDGEESVSSSGEDDDDDDDGDRYGFSKSVSNKSKNKHSNPKNRALNTQHPRESDFMDDDDALMQAIALSLQDSAGLLDVNKTPSKSDGVHIMDEKSRVKNVNSNAVDGKGKRKRKQTIRSRVQMTEDEIILHFFHFDEAGKGSIDLRELERVAASHDFLWSEEELRDMIHCFDGDGDGKLSLDDFRKIVLRCNMIKES</sequence>
<keyword evidence="1" id="KW-0106">Calcium</keyword>
<dbReference type="CDD" id="cd00051">
    <property type="entry name" value="EFh"/>
    <property type="match status" value="1"/>
</dbReference>
<name>A0A328DTH9_9ASTE</name>
<evidence type="ECO:0000259" key="3">
    <source>
        <dbReference type="PROSITE" id="PS50222"/>
    </source>
</evidence>
<dbReference type="InterPro" id="IPR011992">
    <property type="entry name" value="EF-hand-dom_pair"/>
</dbReference>
<evidence type="ECO:0000256" key="1">
    <source>
        <dbReference type="ARBA" id="ARBA00022837"/>
    </source>
</evidence>
<feature type="compositionally biased region" description="Low complexity" evidence="2">
    <location>
        <begin position="1"/>
        <end position="21"/>
    </location>
</feature>
<feature type="region of interest" description="Disordered" evidence="2">
    <location>
        <begin position="63"/>
        <end position="151"/>
    </location>
</feature>
<dbReference type="SMART" id="SM00054">
    <property type="entry name" value="EFh"/>
    <property type="match status" value="2"/>
</dbReference>
<evidence type="ECO:0000256" key="2">
    <source>
        <dbReference type="SAM" id="MobiDB-lite"/>
    </source>
</evidence>
<evidence type="ECO:0000313" key="5">
    <source>
        <dbReference type="Proteomes" id="UP000249390"/>
    </source>
</evidence>
<dbReference type="AlphaFoldDB" id="A0A328DTH9"/>